<name>A0A1B9GIK6_9TREE</name>
<evidence type="ECO:0000313" key="3">
    <source>
        <dbReference type="Proteomes" id="UP000092666"/>
    </source>
</evidence>
<feature type="region of interest" description="Disordered" evidence="1">
    <location>
        <begin position="1"/>
        <end position="116"/>
    </location>
</feature>
<keyword evidence="3" id="KW-1185">Reference proteome</keyword>
<protein>
    <submittedName>
        <fullName evidence="2">Uncharacterized protein</fullName>
    </submittedName>
</protein>
<dbReference type="OrthoDB" id="4085451at2759"/>
<dbReference type="EMBL" id="KV700141">
    <property type="protein sequence ID" value="OCF30827.1"/>
    <property type="molecule type" value="Genomic_DNA"/>
</dbReference>
<evidence type="ECO:0000256" key="1">
    <source>
        <dbReference type="SAM" id="MobiDB-lite"/>
    </source>
</evidence>
<sequence length="253" mass="26825">MGASSSKAARKLPTASSITRAAANANANANAQPASAPNGGNPTSSRPPHPAMPPPPQGEDADPMMEAPNYLEQGLGGETRTSDGKPNQVPGSKRPSTGDEDKGMARGGMGRVQFSGEKDDAITRDAMDPQFMNNLSRLGQVRIHDAGEFVPAQAQRTLLSRVPEYINPSPAPPANHLTIPLLVSLLDRLKSLPSTSATDVASLYKEYGVDKSVMDDVRKWVNSVSVAESDEVRVEDGEEVREMKAVWVGGLAK</sequence>
<gene>
    <name evidence="2" type="ORF">I316_07550</name>
</gene>
<evidence type="ECO:0000313" key="2">
    <source>
        <dbReference type="EMBL" id="OCF30827.1"/>
    </source>
</evidence>
<accession>A0A1B9GIK6</accession>
<reference evidence="2 3" key="1">
    <citation type="submission" date="2013-07" db="EMBL/GenBank/DDBJ databases">
        <title>The Genome Sequence of Cryptococcus heveanensis BCC8398.</title>
        <authorList>
            <consortium name="The Broad Institute Genome Sequencing Platform"/>
            <person name="Cuomo C."/>
            <person name="Litvintseva A."/>
            <person name="Chen Y."/>
            <person name="Heitman J."/>
            <person name="Sun S."/>
            <person name="Springer D."/>
            <person name="Dromer F."/>
            <person name="Young S.K."/>
            <person name="Zeng Q."/>
            <person name="Gargeya S."/>
            <person name="Fitzgerald M."/>
            <person name="Abouelleil A."/>
            <person name="Alvarado L."/>
            <person name="Berlin A.M."/>
            <person name="Chapman S.B."/>
            <person name="Dewar J."/>
            <person name="Goldberg J."/>
            <person name="Griggs A."/>
            <person name="Gujja S."/>
            <person name="Hansen M."/>
            <person name="Howarth C."/>
            <person name="Imamovic A."/>
            <person name="Larimer J."/>
            <person name="McCowan C."/>
            <person name="Murphy C."/>
            <person name="Pearson M."/>
            <person name="Priest M."/>
            <person name="Roberts A."/>
            <person name="Saif S."/>
            <person name="Shea T."/>
            <person name="Sykes S."/>
            <person name="Wortman J."/>
            <person name="Nusbaum C."/>
            <person name="Birren B."/>
        </authorList>
    </citation>
    <scope>NUCLEOTIDE SEQUENCE [LARGE SCALE GENOMIC DNA]</scope>
    <source>
        <strain evidence="2 3">BCC8398</strain>
    </source>
</reference>
<reference evidence="3" key="2">
    <citation type="submission" date="2013-12" db="EMBL/GenBank/DDBJ databases">
        <title>Evolution of pathogenesis and genome organization in the Tremellales.</title>
        <authorList>
            <person name="Cuomo C."/>
            <person name="Litvintseva A."/>
            <person name="Heitman J."/>
            <person name="Chen Y."/>
            <person name="Sun S."/>
            <person name="Springer D."/>
            <person name="Dromer F."/>
            <person name="Young S."/>
            <person name="Zeng Q."/>
            <person name="Chapman S."/>
            <person name="Gujja S."/>
            <person name="Saif S."/>
            <person name="Birren B."/>
        </authorList>
    </citation>
    <scope>NUCLEOTIDE SEQUENCE [LARGE SCALE GENOMIC DNA]</scope>
    <source>
        <strain evidence="3">BCC8398</strain>
    </source>
</reference>
<feature type="compositionally biased region" description="Low complexity" evidence="1">
    <location>
        <begin position="21"/>
        <end position="42"/>
    </location>
</feature>
<proteinExistence type="predicted"/>
<dbReference type="AlphaFoldDB" id="A0A1B9GIK6"/>
<dbReference type="Proteomes" id="UP000092666">
    <property type="component" value="Unassembled WGS sequence"/>
</dbReference>
<feature type="compositionally biased region" description="Pro residues" evidence="1">
    <location>
        <begin position="45"/>
        <end position="57"/>
    </location>
</feature>
<organism evidence="2 3">
    <name type="scientific">Kwoniella heveanensis BCC8398</name>
    <dbReference type="NCBI Taxonomy" id="1296120"/>
    <lineage>
        <taxon>Eukaryota</taxon>
        <taxon>Fungi</taxon>
        <taxon>Dikarya</taxon>
        <taxon>Basidiomycota</taxon>
        <taxon>Agaricomycotina</taxon>
        <taxon>Tremellomycetes</taxon>
        <taxon>Tremellales</taxon>
        <taxon>Cryptococcaceae</taxon>
        <taxon>Kwoniella</taxon>
    </lineage>
</organism>